<sequence>MLNETQIAQLQAWITDTYGTTEALAHYLDLAVEMLFYLEKDAFEQIEVQDVVTALKGIKRVLG</sequence>
<keyword evidence="2" id="KW-1185">Reference proteome</keyword>
<accession>A0ABV8PLA7</accession>
<organism evidence="1 2">
    <name type="scientific">Flagellimonas marina</name>
    <dbReference type="NCBI Taxonomy" id="1775168"/>
    <lineage>
        <taxon>Bacteria</taxon>
        <taxon>Pseudomonadati</taxon>
        <taxon>Bacteroidota</taxon>
        <taxon>Flavobacteriia</taxon>
        <taxon>Flavobacteriales</taxon>
        <taxon>Flavobacteriaceae</taxon>
        <taxon>Flagellimonas</taxon>
    </lineage>
</organism>
<dbReference type="RefSeq" id="WP_379764861.1">
    <property type="nucleotide sequence ID" value="NZ_JBHSCL010000007.1"/>
</dbReference>
<evidence type="ECO:0000313" key="2">
    <source>
        <dbReference type="Proteomes" id="UP001595841"/>
    </source>
</evidence>
<dbReference type="Proteomes" id="UP001595841">
    <property type="component" value="Unassembled WGS sequence"/>
</dbReference>
<protein>
    <submittedName>
        <fullName evidence="1">Uncharacterized protein</fullName>
    </submittedName>
</protein>
<evidence type="ECO:0000313" key="1">
    <source>
        <dbReference type="EMBL" id="MFC4220878.1"/>
    </source>
</evidence>
<comment type="caution">
    <text evidence="1">The sequence shown here is derived from an EMBL/GenBank/DDBJ whole genome shotgun (WGS) entry which is preliminary data.</text>
</comment>
<dbReference type="EMBL" id="JBHSCL010000007">
    <property type="protein sequence ID" value="MFC4220878.1"/>
    <property type="molecule type" value="Genomic_DNA"/>
</dbReference>
<name>A0ABV8PLA7_9FLAO</name>
<gene>
    <name evidence="1" type="ORF">ACFOWS_12070</name>
</gene>
<reference evidence="2" key="1">
    <citation type="journal article" date="2019" name="Int. J. Syst. Evol. Microbiol.">
        <title>The Global Catalogue of Microorganisms (GCM) 10K type strain sequencing project: providing services to taxonomists for standard genome sequencing and annotation.</title>
        <authorList>
            <consortium name="The Broad Institute Genomics Platform"/>
            <consortium name="The Broad Institute Genome Sequencing Center for Infectious Disease"/>
            <person name="Wu L."/>
            <person name="Ma J."/>
        </authorList>
    </citation>
    <scope>NUCLEOTIDE SEQUENCE [LARGE SCALE GENOMIC DNA]</scope>
    <source>
        <strain evidence="2">CGMCC 1.15774</strain>
    </source>
</reference>
<proteinExistence type="predicted"/>